<feature type="transmembrane region" description="Helical" evidence="7">
    <location>
        <begin position="44"/>
        <end position="65"/>
    </location>
</feature>
<sequence>MIRIPSRPAPQPRSAQQRRADRRPYWGRTVGRPHARRRSKSKPFTWKLSSACLLVLTLLALFYTAYFAKAVLVPIVLAAMLSIVLRPPVAAMAKWGVPNAVSATLLFVSLAAIIALASATLSGPAGEWVRHAPQTLDTIQEKLSGLTRPLAQLQEAQKEVEELAAVPGESKPVVVQVKQPSLATQMLSSTGGFFASAAIALTTLFFLLAAGDRFLEKAVEIVPTWRGKRDIVTMVKNIEHRISVYLGAITIINVALGLVIGLGMWAIGMPNPALWGVLAALLNYIPYAGLIAGTCIVSAVAVTSFESLGHAALAPLVYLGANGLEANVLTPLILGRSIDLNPVVILLALFVIGWVWGIVGVFLAVPLLLVTKIVCESYETTRPVAVFLSQ</sequence>
<evidence type="ECO:0000313" key="8">
    <source>
        <dbReference type="EMBL" id="TWU00658.1"/>
    </source>
</evidence>
<feature type="transmembrane region" description="Helical" evidence="7">
    <location>
        <begin position="191"/>
        <end position="210"/>
    </location>
</feature>
<dbReference type="InterPro" id="IPR002549">
    <property type="entry name" value="AI-2E-like"/>
</dbReference>
<keyword evidence="4 7" id="KW-1133">Transmembrane helix</keyword>
<feature type="transmembrane region" description="Helical" evidence="7">
    <location>
        <begin position="101"/>
        <end position="121"/>
    </location>
</feature>
<gene>
    <name evidence="8" type="primary">tqsA</name>
    <name evidence="8" type="ORF">Pla108_16100</name>
</gene>
<feature type="transmembrane region" description="Helical" evidence="7">
    <location>
        <begin position="244"/>
        <end position="267"/>
    </location>
</feature>
<feature type="transmembrane region" description="Helical" evidence="7">
    <location>
        <begin position="312"/>
        <end position="333"/>
    </location>
</feature>
<dbReference type="EMBL" id="SJPR01000001">
    <property type="protein sequence ID" value="TWU00658.1"/>
    <property type="molecule type" value="Genomic_DNA"/>
</dbReference>
<comment type="similarity">
    <text evidence="2">Belongs to the autoinducer-2 exporter (AI-2E) (TC 2.A.86) family.</text>
</comment>
<evidence type="ECO:0000256" key="3">
    <source>
        <dbReference type="ARBA" id="ARBA00022692"/>
    </source>
</evidence>
<evidence type="ECO:0000256" key="7">
    <source>
        <dbReference type="SAM" id="Phobius"/>
    </source>
</evidence>
<keyword evidence="3 7" id="KW-0812">Transmembrane</keyword>
<evidence type="ECO:0000256" key="2">
    <source>
        <dbReference type="ARBA" id="ARBA00009773"/>
    </source>
</evidence>
<dbReference type="PANTHER" id="PTHR21716">
    <property type="entry name" value="TRANSMEMBRANE PROTEIN"/>
    <property type="match status" value="1"/>
</dbReference>
<feature type="transmembrane region" description="Helical" evidence="7">
    <location>
        <begin position="71"/>
        <end position="89"/>
    </location>
</feature>
<reference evidence="8 9" key="1">
    <citation type="submission" date="2019-02" db="EMBL/GenBank/DDBJ databases">
        <title>Deep-cultivation of Planctomycetes and their phenomic and genomic characterization uncovers novel biology.</title>
        <authorList>
            <person name="Wiegand S."/>
            <person name="Jogler M."/>
            <person name="Boedeker C."/>
            <person name="Pinto D."/>
            <person name="Vollmers J."/>
            <person name="Rivas-Marin E."/>
            <person name="Kohn T."/>
            <person name="Peeters S.H."/>
            <person name="Heuer A."/>
            <person name="Rast P."/>
            <person name="Oberbeckmann S."/>
            <person name="Bunk B."/>
            <person name="Jeske O."/>
            <person name="Meyerdierks A."/>
            <person name="Storesund J.E."/>
            <person name="Kallscheuer N."/>
            <person name="Luecker S."/>
            <person name="Lage O.M."/>
            <person name="Pohl T."/>
            <person name="Merkel B.J."/>
            <person name="Hornburger P."/>
            <person name="Mueller R.-W."/>
            <person name="Bruemmer F."/>
            <person name="Labrenz M."/>
            <person name="Spormann A.M."/>
            <person name="Op Den Camp H."/>
            <person name="Overmann J."/>
            <person name="Amann R."/>
            <person name="Jetten M.S.M."/>
            <person name="Mascher T."/>
            <person name="Medema M.H."/>
            <person name="Devos D.P."/>
            <person name="Kaster A.-K."/>
            <person name="Ovreas L."/>
            <person name="Rohde M."/>
            <person name="Galperin M.Y."/>
            <person name="Jogler C."/>
        </authorList>
    </citation>
    <scope>NUCLEOTIDE SEQUENCE [LARGE SCALE GENOMIC DNA]</scope>
    <source>
        <strain evidence="8 9">Pla108</strain>
    </source>
</reference>
<dbReference type="PANTHER" id="PTHR21716:SF16">
    <property type="entry name" value="BLL1467 PROTEIN"/>
    <property type="match status" value="1"/>
</dbReference>
<dbReference type="Proteomes" id="UP000317421">
    <property type="component" value="Unassembled WGS sequence"/>
</dbReference>
<feature type="region of interest" description="Disordered" evidence="6">
    <location>
        <begin position="1"/>
        <end position="38"/>
    </location>
</feature>
<dbReference type="RefSeq" id="WP_197526345.1">
    <property type="nucleotide sequence ID" value="NZ_SJPR01000001.1"/>
</dbReference>
<evidence type="ECO:0000256" key="4">
    <source>
        <dbReference type="ARBA" id="ARBA00022989"/>
    </source>
</evidence>
<keyword evidence="9" id="KW-1185">Reference proteome</keyword>
<proteinExistence type="inferred from homology"/>
<protein>
    <submittedName>
        <fullName evidence="8">AI-2 transport protein TqsA</fullName>
    </submittedName>
</protein>
<evidence type="ECO:0000256" key="1">
    <source>
        <dbReference type="ARBA" id="ARBA00004141"/>
    </source>
</evidence>
<accession>A0A5C6AMD2</accession>
<comment type="subcellular location">
    <subcellularLocation>
        <location evidence="1">Membrane</location>
        <topology evidence="1">Multi-pass membrane protein</topology>
    </subcellularLocation>
</comment>
<dbReference type="Pfam" id="PF01594">
    <property type="entry name" value="AI-2E_transport"/>
    <property type="match status" value="1"/>
</dbReference>
<dbReference type="AlphaFoldDB" id="A0A5C6AMD2"/>
<dbReference type="GO" id="GO:0055085">
    <property type="term" value="P:transmembrane transport"/>
    <property type="evidence" value="ECO:0007669"/>
    <property type="project" value="TreeGrafter"/>
</dbReference>
<name>A0A5C6AMD2_9BACT</name>
<feature type="transmembrane region" description="Helical" evidence="7">
    <location>
        <begin position="273"/>
        <end position="300"/>
    </location>
</feature>
<evidence type="ECO:0000313" key="9">
    <source>
        <dbReference type="Proteomes" id="UP000317421"/>
    </source>
</evidence>
<dbReference type="GO" id="GO:0016020">
    <property type="term" value="C:membrane"/>
    <property type="evidence" value="ECO:0007669"/>
    <property type="project" value="UniProtKB-SubCell"/>
</dbReference>
<evidence type="ECO:0000256" key="5">
    <source>
        <dbReference type="ARBA" id="ARBA00023136"/>
    </source>
</evidence>
<feature type="transmembrane region" description="Helical" evidence="7">
    <location>
        <begin position="345"/>
        <end position="370"/>
    </location>
</feature>
<keyword evidence="5 7" id="KW-0472">Membrane</keyword>
<comment type="caution">
    <text evidence="8">The sequence shown here is derived from an EMBL/GenBank/DDBJ whole genome shotgun (WGS) entry which is preliminary data.</text>
</comment>
<organism evidence="8 9">
    <name type="scientific">Botrimarina colliarenosi</name>
    <dbReference type="NCBI Taxonomy" id="2528001"/>
    <lineage>
        <taxon>Bacteria</taxon>
        <taxon>Pseudomonadati</taxon>
        <taxon>Planctomycetota</taxon>
        <taxon>Planctomycetia</taxon>
        <taxon>Pirellulales</taxon>
        <taxon>Lacipirellulaceae</taxon>
        <taxon>Botrimarina</taxon>
    </lineage>
</organism>
<evidence type="ECO:0000256" key="6">
    <source>
        <dbReference type="SAM" id="MobiDB-lite"/>
    </source>
</evidence>